<dbReference type="GO" id="GO:0003677">
    <property type="term" value="F:DNA binding"/>
    <property type="evidence" value="ECO:0007669"/>
    <property type="project" value="InterPro"/>
</dbReference>
<feature type="region of interest" description="Disordered" evidence="1">
    <location>
        <begin position="327"/>
        <end position="383"/>
    </location>
</feature>
<keyword evidence="2" id="KW-0732">Signal</keyword>
<dbReference type="InterPro" id="IPR011722">
    <property type="entry name" value="Hemimethylated_DNA-bd_dom"/>
</dbReference>
<dbReference type="SMART" id="SM00992">
    <property type="entry name" value="YccV-like"/>
    <property type="match status" value="1"/>
</dbReference>
<dbReference type="Gene3D" id="2.30.30.390">
    <property type="entry name" value="Hemimethylated DNA-binding domain"/>
    <property type="match status" value="1"/>
</dbReference>
<reference evidence="4" key="1">
    <citation type="journal article" date="2019" name="Plant J.">
        <title>Chlorella vulgaris genome assembly and annotation reveals the molecular basis for metabolic acclimation to high light conditions.</title>
        <authorList>
            <person name="Cecchin M."/>
            <person name="Marcolungo L."/>
            <person name="Rossato M."/>
            <person name="Girolomoni L."/>
            <person name="Cosentino E."/>
            <person name="Cuine S."/>
            <person name="Li-Beisson Y."/>
            <person name="Delledonne M."/>
            <person name="Ballottari M."/>
        </authorList>
    </citation>
    <scope>NUCLEOTIDE SEQUENCE</scope>
    <source>
        <strain evidence="4">211/11P</strain>
    </source>
</reference>
<evidence type="ECO:0000313" key="5">
    <source>
        <dbReference type="Proteomes" id="UP001055712"/>
    </source>
</evidence>
<accession>A0A9D4TPW1</accession>
<dbReference type="AlphaFoldDB" id="A0A9D4TPW1"/>
<dbReference type="Pfam" id="PF02151">
    <property type="entry name" value="UVR"/>
    <property type="match status" value="1"/>
</dbReference>
<feature type="signal peptide" evidence="2">
    <location>
        <begin position="1"/>
        <end position="16"/>
    </location>
</feature>
<dbReference type="InterPro" id="IPR053189">
    <property type="entry name" value="Clp_protease_adapter_ClpF"/>
</dbReference>
<gene>
    <name evidence="4" type="ORF">D9Q98_005142</name>
</gene>
<reference evidence="4" key="2">
    <citation type="submission" date="2020-11" db="EMBL/GenBank/DDBJ databases">
        <authorList>
            <person name="Cecchin M."/>
            <person name="Marcolungo L."/>
            <person name="Rossato M."/>
            <person name="Girolomoni L."/>
            <person name="Cosentino E."/>
            <person name="Cuine S."/>
            <person name="Li-Beisson Y."/>
            <person name="Delledonne M."/>
            <person name="Ballottari M."/>
        </authorList>
    </citation>
    <scope>NUCLEOTIDE SEQUENCE</scope>
    <source>
        <strain evidence="4">211/11P</strain>
        <tissue evidence="4">Whole cell</tissue>
    </source>
</reference>
<keyword evidence="5" id="KW-1185">Reference proteome</keyword>
<feature type="chain" id="PRO_5038745866" description="UVR domain-containing protein" evidence="2">
    <location>
        <begin position="17"/>
        <end position="383"/>
    </location>
</feature>
<dbReference type="EMBL" id="SIDB01000007">
    <property type="protein sequence ID" value="KAI3430549.1"/>
    <property type="molecule type" value="Genomic_DNA"/>
</dbReference>
<name>A0A9D4TPW1_CHLVU</name>
<dbReference type="PANTHER" id="PTHR48439:SF1">
    <property type="entry name" value="HEMIMETHYLATED DNA-BINDING DOMAIN-CONTAINING PROTEIN"/>
    <property type="match status" value="1"/>
</dbReference>
<feature type="compositionally biased region" description="Gly residues" evidence="1">
    <location>
        <begin position="340"/>
        <end position="358"/>
    </location>
</feature>
<dbReference type="InterPro" id="IPR001943">
    <property type="entry name" value="UVR_dom"/>
</dbReference>
<evidence type="ECO:0000256" key="2">
    <source>
        <dbReference type="SAM" id="SignalP"/>
    </source>
</evidence>
<organism evidence="4 5">
    <name type="scientific">Chlorella vulgaris</name>
    <name type="common">Green alga</name>
    <dbReference type="NCBI Taxonomy" id="3077"/>
    <lineage>
        <taxon>Eukaryota</taxon>
        <taxon>Viridiplantae</taxon>
        <taxon>Chlorophyta</taxon>
        <taxon>core chlorophytes</taxon>
        <taxon>Trebouxiophyceae</taxon>
        <taxon>Chlorellales</taxon>
        <taxon>Chlorellaceae</taxon>
        <taxon>Chlorella clade</taxon>
        <taxon>Chlorella</taxon>
    </lineage>
</organism>
<sequence>MLACLGALPLACAAQARRDYASRGIGAKAMPCKGTRTGRMMRQGAEQRGLQRLSAVQWGSDPATSVLTSERSLLINKEVVLFLFQLDMDSQLQRALTYEHFDMAQDVRARRQQVDAALKELSQVKGPGCGARVASCSDQMEYAPQIVTVKAQMQEAAAAERYDDAAALRDRLRKLEAAAAEAAAQYLCPVEEPRFTLGEMVVHTTKGYRGVVCGWDLACCEGTEWQQAAGVSELANGADQVFYHLLVDSRDWPLDGDSPPVAYVAEECLTPGSAADFTSDQPLVDGSFEHPYSYLLFLGADGQGNMVPARQLRDKYCVGRRDVYAPGESRWEEQEEEDGGSSGSDGNNGGGGGSGPEGSDGAPPPAGGAGRRKIPGIDMSSLD</sequence>
<proteinExistence type="predicted"/>
<dbReference type="Pfam" id="PF08755">
    <property type="entry name" value="YccV-like"/>
    <property type="match status" value="1"/>
</dbReference>
<dbReference type="Proteomes" id="UP001055712">
    <property type="component" value="Unassembled WGS sequence"/>
</dbReference>
<comment type="caution">
    <text evidence="4">The sequence shown here is derived from an EMBL/GenBank/DDBJ whole genome shotgun (WGS) entry which is preliminary data.</text>
</comment>
<dbReference type="InterPro" id="IPR036623">
    <property type="entry name" value="Hemimethylated_DNA-bd_sf"/>
</dbReference>
<evidence type="ECO:0000256" key="1">
    <source>
        <dbReference type="SAM" id="MobiDB-lite"/>
    </source>
</evidence>
<feature type="domain" description="UVR" evidence="3">
    <location>
        <begin position="143"/>
        <end position="178"/>
    </location>
</feature>
<evidence type="ECO:0000259" key="3">
    <source>
        <dbReference type="PROSITE" id="PS50151"/>
    </source>
</evidence>
<dbReference type="PROSITE" id="PS50151">
    <property type="entry name" value="UVR"/>
    <property type="match status" value="1"/>
</dbReference>
<dbReference type="NCBIfam" id="TIGR02097">
    <property type="entry name" value="yccV"/>
    <property type="match status" value="1"/>
</dbReference>
<dbReference type="PANTHER" id="PTHR48439">
    <property type="entry name" value="HEMIMETHYLATED DNA-BINDING DOMAIN-CONTAINING PROTEIN"/>
    <property type="match status" value="1"/>
</dbReference>
<evidence type="ECO:0000313" key="4">
    <source>
        <dbReference type="EMBL" id="KAI3430549.1"/>
    </source>
</evidence>
<protein>
    <recommendedName>
        <fullName evidence="3">UVR domain-containing protein</fullName>
    </recommendedName>
</protein>
<dbReference type="OrthoDB" id="28868at2759"/>
<dbReference type="SUPFAM" id="SSF141255">
    <property type="entry name" value="YccV-like"/>
    <property type="match status" value="1"/>
</dbReference>
<dbReference type="InterPro" id="IPR036876">
    <property type="entry name" value="UVR_dom_sf"/>
</dbReference>
<dbReference type="SUPFAM" id="SSF46600">
    <property type="entry name" value="C-terminal UvrC-binding domain of UvrB"/>
    <property type="match status" value="1"/>
</dbReference>